<proteinExistence type="predicted"/>
<name>A0A9W6S5S5_9ACTN</name>
<evidence type="ECO:0000256" key="1">
    <source>
        <dbReference type="SAM" id="MobiDB-lite"/>
    </source>
</evidence>
<accession>A0A9W6S5S5</accession>
<dbReference type="Proteomes" id="UP001165074">
    <property type="component" value="Unassembled WGS sequence"/>
</dbReference>
<keyword evidence="3" id="KW-1185">Reference proteome</keyword>
<organism evidence="2 3">
    <name type="scientific">Actinoallomurus iriomotensis</name>
    <dbReference type="NCBI Taxonomy" id="478107"/>
    <lineage>
        <taxon>Bacteria</taxon>
        <taxon>Bacillati</taxon>
        <taxon>Actinomycetota</taxon>
        <taxon>Actinomycetes</taxon>
        <taxon>Streptosporangiales</taxon>
        <taxon>Thermomonosporaceae</taxon>
        <taxon>Actinoallomurus</taxon>
    </lineage>
</organism>
<reference evidence="2" key="1">
    <citation type="submission" date="2023-03" db="EMBL/GenBank/DDBJ databases">
        <title>Actinoallomurus iriomotensis NBRC 103684.</title>
        <authorList>
            <person name="Ichikawa N."/>
            <person name="Sato H."/>
            <person name="Tonouchi N."/>
        </authorList>
    </citation>
    <scope>NUCLEOTIDE SEQUENCE</scope>
    <source>
        <strain evidence="2">NBRC 103684</strain>
    </source>
</reference>
<evidence type="ECO:0000313" key="3">
    <source>
        <dbReference type="Proteomes" id="UP001165074"/>
    </source>
</evidence>
<dbReference type="EMBL" id="BSTK01000009">
    <property type="protein sequence ID" value="GLY87904.1"/>
    <property type="molecule type" value="Genomic_DNA"/>
</dbReference>
<gene>
    <name evidence="2" type="ORF">Airi02_058330</name>
</gene>
<evidence type="ECO:0000313" key="2">
    <source>
        <dbReference type="EMBL" id="GLY87904.1"/>
    </source>
</evidence>
<sequence>MGKTLWINPVDNHVDGGADPVDEMGMTGGPSVDEMGTLRDCPQASTEYTGSMHSASG</sequence>
<comment type="caution">
    <text evidence="2">The sequence shown here is derived from an EMBL/GenBank/DDBJ whole genome shotgun (WGS) entry which is preliminary data.</text>
</comment>
<feature type="region of interest" description="Disordered" evidence="1">
    <location>
        <begin position="1"/>
        <end position="57"/>
    </location>
</feature>
<dbReference type="AlphaFoldDB" id="A0A9W6S5S5"/>
<protein>
    <submittedName>
        <fullName evidence="2">Uncharacterized protein</fullName>
    </submittedName>
</protein>
<feature type="compositionally biased region" description="Polar residues" evidence="1">
    <location>
        <begin position="43"/>
        <end position="57"/>
    </location>
</feature>